<dbReference type="EMBL" id="JABFUD020000012">
    <property type="protein sequence ID" value="KAI5072208.1"/>
    <property type="molecule type" value="Genomic_DNA"/>
</dbReference>
<evidence type="ECO:0000313" key="1">
    <source>
        <dbReference type="EMBL" id="KAI5072208.1"/>
    </source>
</evidence>
<protein>
    <submittedName>
        <fullName evidence="1">Uncharacterized protein</fullName>
    </submittedName>
</protein>
<accession>A0A9D4UQF9</accession>
<name>A0A9D4UQF9_ADICA</name>
<organism evidence="1 2">
    <name type="scientific">Adiantum capillus-veneris</name>
    <name type="common">Maidenhair fern</name>
    <dbReference type="NCBI Taxonomy" id="13818"/>
    <lineage>
        <taxon>Eukaryota</taxon>
        <taxon>Viridiplantae</taxon>
        <taxon>Streptophyta</taxon>
        <taxon>Embryophyta</taxon>
        <taxon>Tracheophyta</taxon>
        <taxon>Polypodiopsida</taxon>
        <taxon>Polypodiidae</taxon>
        <taxon>Polypodiales</taxon>
        <taxon>Pteridineae</taxon>
        <taxon>Pteridaceae</taxon>
        <taxon>Vittarioideae</taxon>
        <taxon>Adiantum</taxon>
    </lineage>
</organism>
<evidence type="ECO:0000313" key="2">
    <source>
        <dbReference type="Proteomes" id="UP000886520"/>
    </source>
</evidence>
<gene>
    <name evidence="1" type="ORF">GOP47_0012314</name>
</gene>
<comment type="caution">
    <text evidence="1">The sequence shown here is derived from an EMBL/GenBank/DDBJ whole genome shotgun (WGS) entry which is preliminary data.</text>
</comment>
<keyword evidence="2" id="KW-1185">Reference proteome</keyword>
<reference evidence="1" key="1">
    <citation type="submission" date="2021-01" db="EMBL/GenBank/DDBJ databases">
        <title>Adiantum capillus-veneris genome.</title>
        <authorList>
            <person name="Fang Y."/>
            <person name="Liao Q."/>
        </authorList>
    </citation>
    <scope>NUCLEOTIDE SEQUENCE</scope>
    <source>
        <strain evidence="1">H3</strain>
        <tissue evidence="1">Leaf</tissue>
    </source>
</reference>
<dbReference type="Proteomes" id="UP000886520">
    <property type="component" value="Chromosome 12"/>
</dbReference>
<dbReference type="AlphaFoldDB" id="A0A9D4UQF9"/>
<sequence>MVPSLEEGLSALEPVIADIGQVIEQGYSAKMMLMLDSRFMKARASQTCDQHDKFIQETRIKHGLNPNHLDPKHGFSAVDFDAKA</sequence>
<proteinExistence type="predicted"/>